<organism evidence="1 2">
    <name type="scientific">Candidatus Nomurabacteria bacterium RIFCSPHIGHO2_01_FULL_42_16</name>
    <dbReference type="NCBI Taxonomy" id="1801743"/>
    <lineage>
        <taxon>Bacteria</taxon>
        <taxon>Candidatus Nomuraibacteriota</taxon>
    </lineage>
</organism>
<accession>A0A1F6VM15</accession>
<dbReference type="AlphaFoldDB" id="A0A1F6VM15"/>
<comment type="caution">
    <text evidence="1">The sequence shown here is derived from an EMBL/GenBank/DDBJ whole genome shotgun (WGS) entry which is preliminary data.</text>
</comment>
<evidence type="ECO:0000313" key="2">
    <source>
        <dbReference type="Proteomes" id="UP000178059"/>
    </source>
</evidence>
<name>A0A1F6VM15_9BACT</name>
<sequence>MLKRFSKKHFVIIGALIVIIGVWAISNRPSLQSEAQAGCQLHNVSGWAWSETIGWISFSCQNPEAPSSVDFGVDVYQQTGDFQGYAWSENIGWISFNSGDTSFCGSPNATLDLITNEVSGWARALAGNTPESGGWDGCISLSDPSGTLYGVTYDLPNKEFEKFAWGDINVGWIDFNCKEDYTEGNNCSNSNHKVALDLSITPPPCPNCNPPGPGGPGGPGGPFSCELVADPTYIPFFGLKETELTWQIPANATCSTTNWNTPTAPSGSEDVLVPFNENDYLTQPTTYTIACDDNQGNTCDADDTVQVLSPPDAIVLLSYSCTSEALNWNVQYAENCTTSNWSANIPDALPGPESGSTAIPNLSPGTYSYSLTCNYVDPSKGQKTATASVTINDDGACSSVSSTTTTPKFEEI</sequence>
<proteinExistence type="predicted"/>
<protein>
    <submittedName>
        <fullName evidence="1">Uncharacterized protein</fullName>
    </submittedName>
</protein>
<gene>
    <name evidence="1" type="ORF">A2824_00215</name>
</gene>
<reference evidence="1 2" key="1">
    <citation type="journal article" date="2016" name="Nat. Commun.">
        <title>Thousands of microbial genomes shed light on interconnected biogeochemical processes in an aquifer system.</title>
        <authorList>
            <person name="Anantharaman K."/>
            <person name="Brown C.T."/>
            <person name="Hug L.A."/>
            <person name="Sharon I."/>
            <person name="Castelle C.J."/>
            <person name="Probst A.J."/>
            <person name="Thomas B.C."/>
            <person name="Singh A."/>
            <person name="Wilkins M.J."/>
            <person name="Karaoz U."/>
            <person name="Brodie E.L."/>
            <person name="Williams K.H."/>
            <person name="Hubbard S.S."/>
            <person name="Banfield J.F."/>
        </authorList>
    </citation>
    <scope>NUCLEOTIDE SEQUENCE [LARGE SCALE GENOMIC DNA]</scope>
</reference>
<evidence type="ECO:0000313" key="1">
    <source>
        <dbReference type="EMBL" id="OGI70586.1"/>
    </source>
</evidence>
<dbReference type="EMBL" id="MFTT01000002">
    <property type="protein sequence ID" value="OGI70586.1"/>
    <property type="molecule type" value="Genomic_DNA"/>
</dbReference>
<dbReference type="Proteomes" id="UP000178059">
    <property type="component" value="Unassembled WGS sequence"/>
</dbReference>
<dbReference type="STRING" id="1801743.A2824_00215"/>